<dbReference type="Proteomes" id="UP000246894">
    <property type="component" value="Chromosome"/>
</dbReference>
<keyword evidence="2" id="KW-1003">Cell membrane</keyword>
<evidence type="ECO:0000256" key="1">
    <source>
        <dbReference type="ARBA" id="ARBA00004651"/>
    </source>
</evidence>
<evidence type="ECO:0000256" key="6">
    <source>
        <dbReference type="ARBA" id="ARBA00023136"/>
    </source>
</evidence>
<evidence type="ECO:0000256" key="5">
    <source>
        <dbReference type="ARBA" id="ARBA00022989"/>
    </source>
</evidence>
<organism evidence="9 10">
    <name type="scientific">Aurantimicrobium photophilum</name>
    <dbReference type="NCBI Taxonomy" id="1987356"/>
    <lineage>
        <taxon>Bacteria</taxon>
        <taxon>Bacillati</taxon>
        <taxon>Actinomycetota</taxon>
        <taxon>Actinomycetes</taxon>
        <taxon>Micrococcales</taxon>
        <taxon>Microbacteriaceae</taxon>
        <taxon>Aurantimicrobium</taxon>
    </lineage>
</organism>
<feature type="transmembrane region" description="Helical" evidence="8">
    <location>
        <begin position="322"/>
        <end position="338"/>
    </location>
</feature>
<dbReference type="EMBL" id="CP023994">
    <property type="protein sequence ID" value="AWR21022.1"/>
    <property type="molecule type" value="Genomic_DNA"/>
</dbReference>
<dbReference type="AlphaFoldDB" id="A0A2Z3S3Q2"/>
<evidence type="ECO:0000313" key="9">
    <source>
        <dbReference type="EMBL" id="AWR21022.1"/>
    </source>
</evidence>
<evidence type="ECO:0000313" key="10">
    <source>
        <dbReference type="Proteomes" id="UP000246894"/>
    </source>
</evidence>
<feature type="transmembrane region" description="Helical" evidence="8">
    <location>
        <begin position="298"/>
        <end position="316"/>
    </location>
</feature>
<evidence type="ECO:0000256" key="8">
    <source>
        <dbReference type="SAM" id="Phobius"/>
    </source>
</evidence>
<accession>A0A2Z3S3Q2</accession>
<comment type="similarity">
    <text evidence="7">Belongs to the glycosyltransferase 87 family.</text>
</comment>
<comment type="subcellular location">
    <subcellularLocation>
        <location evidence="1">Cell membrane</location>
        <topology evidence="1">Multi-pass membrane protein</topology>
    </subcellularLocation>
</comment>
<evidence type="ECO:0008006" key="11">
    <source>
        <dbReference type="Google" id="ProtNLM"/>
    </source>
</evidence>
<dbReference type="Pfam" id="PF09594">
    <property type="entry name" value="GT87"/>
    <property type="match status" value="1"/>
</dbReference>
<sequence>MFRKTYWLNPVLMWSAFAVLSLWLGWQGYVAEAVPYGDVSFVYEFWAGQAAGGAGIVGLDSQWVYPAAALIPILLPLLAGPGLYPIGWIVLVTALNAGAFAYLLYSARGTKRNDLQRTAAWWWLAFLLLLGPISVARLDSIVTPLAIVGLLTAVQRPAIAGALLALATWIKVWPAALIAAVLVAVNKRKTVLLSVVITSVMIVAIAIIIGGAANIFSFLGEQTDRGLQIEAPLATPFLWLASFHEQGYAVYYDSVILTFQVMGDGTGTVAELSSVLLGVGFLGTLGWGIWLHRKGSSPSHVLPAVALTLTMVLIVFNKVGSPQYIGWLAAPIIAGLILEQKRFVAPAVIALVLGALTQGFYPYLYNGVLNVQPLELSILTLRNIGELVLLAVSASVLYEAKRREI</sequence>
<evidence type="ECO:0000256" key="7">
    <source>
        <dbReference type="ARBA" id="ARBA00024033"/>
    </source>
</evidence>
<dbReference type="GO" id="GO:0016758">
    <property type="term" value="F:hexosyltransferase activity"/>
    <property type="evidence" value="ECO:0007669"/>
    <property type="project" value="InterPro"/>
</dbReference>
<name>A0A2Z3S3Q2_9MICO</name>
<feature type="transmembrane region" description="Helical" evidence="8">
    <location>
        <begin position="343"/>
        <end position="364"/>
    </location>
</feature>
<keyword evidence="10" id="KW-1185">Reference proteome</keyword>
<feature type="transmembrane region" description="Helical" evidence="8">
    <location>
        <begin position="7"/>
        <end position="26"/>
    </location>
</feature>
<feature type="transmembrane region" description="Helical" evidence="8">
    <location>
        <begin position="191"/>
        <end position="216"/>
    </location>
</feature>
<dbReference type="InterPro" id="IPR018584">
    <property type="entry name" value="GT87"/>
</dbReference>
<feature type="transmembrane region" description="Helical" evidence="8">
    <location>
        <begin position="376"/>
        <end position="398"/>
    </location>
</feature>
<reference evidence="9 10" key="1">
    <citation type="submission" date="2017-10" db="EMBL/GenBank/DDBJ databases">
        <title>Genome of an Actinobacterium that displays light-enhanced growth.</title>
        <authorList>
            <person name="Maresca J.A."/>
            <person name="Hempel P."/>
            <person name="Shevchenko O."/>
            <person name="Miller K.J."/>
            <person name="Hahn M.W."/>
        </authorList>
    </citation>
    <scope>NUCLEOTIDE SEQUENCE [LARGE SCALE GENOMIC DNA]</scope>
    <source>
        <strain evidence="9 10">MWH-Mo1</strain>
    </source>
</reference>
<keyword evidence="5 8" id="KW-1133">Transmembrane helix</keyword>
<feature type="transmembrane region" description="Helical" evidence="8">
    <location>
        <begin position="272"/>
        <end position="291"/>
    </location>
</feature>
<feature type="transmembrane region" description="Helical" evidence="8">
    <location>
        <begin position="86"/>
        <end position="107"/>
    </location>
</feature>
<keyword evidence="3" id="KW-0808">Transferase</keyword>
<evidence type="ECO:0000256" key="2">
    <source>
        <dbReference type="ARBA" id="ARBA00022475"/>
    </source>
</evidence>
<feature type="transmembrane region" description="Helical" evidence="8">
    <location>
        <begin position="119"/>
        <end position="138"/>
    </location>
</feature>
<dbReference type="RefSeq" id="WP_110232912.1">
    <property type="nucleotide sequence ID" value="NZ_CP023994.1"/>
</dbReference>
<dbReference type="KEGG" id="aum:AURMO_00405"/>
<evidence type="ECO:0000256" key="4">
    <source>
        <dbReference type="ARBA" id="ARBA00022692"/>
    </source>
</evidence>
<evidence type="ECO:0000256" key="3">
    <source>
        <dbReference type="ARBA" id="ARBA00022679"/>
    </source>
</evidence>
<dbReference type="OrthoDB" id="581198at2"/>
<gene>
    <name evidence="9" type="ORF">AURMO_00405</name>
</gene>
<keyword evidence="6 8" id="KW-0472">Membrane</keyword>
<feature type="transmembrane region" description="Helical" evidence="8">
    <location>
        <begin position="158"/>
        <end position="184"/>
    </location>
</feature>
<proteinExistence type="inferred from homology"/>
<dbReference type="GO" id="GO:0005886">
    <property type="term" value="C:plasma membrane"/>
    <property type="evidence" value="ECO:0007669"/>
    <property type="project" value="UniProtKB-SubCell"/>
</dbReference>
<protein>
    <recommendedName>
        <fullName evidence="11">DUF2029 domain-containing protein</fullName>
    </recommendedName>
</protein>
<keyword evidence="4 8" id="KW-0812">Transmembrane</keyword>